<feature type="transmembrane region" description="Helical" evidence="11">
    <location>
        <begin position="632"/>
        <end position="655"/>
    </location>
</feature>
<feature type="transmembrane region" description="Helical" evidence="11">
    <location>
        <begin position="70"/>
        <end position="89"/>
    </location>
</feature>
<organism evidence="12 13">
    <name type="scientific">Psilocybe cyanescens</name>
    <dbReference type="NCBI Taxonomy" id="93625"/>
    <lineage>
        <taxon>Eukaryota</taxon>
        <taxon>Fungi</taxon>
        <taxon>Dikarya</taxon>
        <taxon>Basidiomycota</taxon>
        <taxon>Agaricomycotina</taxon>
        <taxon>Agaricomycetes</taxon>
        <taxon>Agaricomycetidae</taxon>
        <taxon>Agaricales</taxon>
        <taxon>Agaricineae</taxon>
        <taxon>Strophariaceae</taxon>
        <taxon>Psilocybe</taxon>
    </lineage>
</organism>
<feature type="transmembrane region" description="Helical" evidence="11">
    <location>
        <begin position="110"/>
        <end position="130"/>
    </location>
</feature>
<feature type="compositionally biased region" description="Polar residues" evidence="10">
    <location>
        <begin position="375"/>
        <end position="391"/>
    </location>
</feature>
<dbReference type="AlphaFoldDB" id="A0A409XUI4"/>
<protein>
    <submittedName>
        <fullName evidence="12">Uncharacterized protein</fullName>
    </submittedName>
</protein>
<evidence type="ECO:0000313" key="13">
    <source>
        <dbReference type="Proteomes" id="UP000283269"/>
    </source>
</evidence>
<keyword evidence="9" id="KW-0807">Transducer</keyword>
<keyword evidence="8" id="KW-0675">Receptor</keyword>
<evidence type="ECO:0000256" key="8">
    <source>
        <dbReference type="ARBA" id="ARBA00023170"/>
    </source>
</evidence>
<evidence type="ECO:0000256" key="5">
    <source>
        <dbReference type="ARBA" id="ARBA00022989"/>
    </source>
</evidence>
<dbReference type="InParanoid" id="A0A409XUI4"/>
<evidence type="ECO:0000313" key="12">
    <source>
        <dbReference type="EMBL" id="PPQ94357.1"/>
    </source>
</evidence>
<keyword evidence="7 11" id="KW-0472">Membrane</keyword>
<dbReference type="Pfam" id="PF02076">
    <property type="entry name" value="STE3"/>
    <property type="match status" value="2"/>
</dbReference>
<keyword evidence="6" id="KW-0297">G-protein coupled receptor</keyword>
<reference evidence="12 13" key="1">
    <citation type="journal article" date="2018" name="Evol. Lett.">
        <title>Horizontal gene cluster transfer increased hallucinogenic mushroom diversity.</title>
        <authorList>
            <person name="Reynolds H.T."/>
            <person name="Vijayakumar V."/>
            <person name="Gluck-Thaler E."/>
            <person name="Korotkin H.B."/>
            <person name="Matheny P.B."/>
            <person name="Slot J.C."/>
        </authorList>
    </citation>
    <scope>NUCLEOTIDE SEQUENCE [LARGE SCALE GENOMIC DNA]</scope>
    <source>
        <strain evidence="12 13">2631</strain>
    </source>
</reference>
<evidence type="ECO:0000256" key="11">
    <source>
        <dbReference type="SAM" id="Phobius"/>
    </source>
</evidence>
<sequence length="839" mass="94676">MRPELAPVAFISAFSLILAIPWHWRTGNVATLSIIAWLFITNMIYAIDAVIWAGNVSIVATVWCDISTKLIIGANFALPAACLCICIHLEQVSSVRTARFNISDKRRRQYFEAFMCIGFPLIIMALHYIIQGHRFDIIEDYGCRPATYFSIPAIFIVWLPPILSALGALVFASLALRHFMMRRLSFAAHLRASDSALTTSRYLRLMAMASLEIFWVIGVTAYSLWFTVIAIPIRPWTTWSDVHSDFLRIDQYQAALTPPIVAKTFYILWWLVPVSTFLFVGFFSFGKDAMDEYNKCFSFIGTHILRRPPTPDALKGSLGKFGFLKLVLISLSRVEAYHYCRKQHSLPTHNLSSQSGTSLTVLSLSSQEPLSPSSIYKSRSMYDSENDTTPNSDHDLPAYQSPYYIGKAVGSTSELSYPPTPSSVTPIQNSVMMHLERVIPLSRPSPIIPPLPSRRTPACDDGHKTPTSSLRPFTYPSFDVAHQKVDVFATEELLALIATRLTVGISVAIPAASLCINRRLYKIASCQAATITYAQKRRAILIDLAIGLGIPALQMILQFIVQGHRYDIWEDIGCLPTTVNTPPAYPLSYIWPNVISLISAVYCSLTLRAFMLRRAQFTQFLSSNTSLTVNRYFRLMCLATTEILFTIPISSYGVYLNAVNMPIYPWKSWADTHFDFYTLDIYPAAIWRTNRLFTIALEMNRWSAIFCAFVFFGFFGFADEALKNYRRVYWIVAGYVGYKPQHNPSGFAIYLLRLVLVLIFTPSSKNLILPLKTTPATFPSSVQYKLDPPNAGRDSFHSLSSSDYTETLHMSPDTLASKFDKFDHFIKTSEPSRLSRMTI</sequence>
<keyword evidence="5 11" id="KW-1133">Transmembrane helix</keyword>
<evidence type="ECO:0000256" key="2">
    <source>
        <dbReference type="ARBA" id="ARBA00011085"/>
    </source>
</evidence>
<feature type="transmembrane region" description="Helical" evidence="11">
    <location>
        <begin position="589"/>
        <end position="611"/>
    </location>
</feature>
<feature type="region of interest" description="Disordered" evidence="10">
    <location>
        <begin position="362"/>
        <end position="397"/>
    </location>
</feature>
<dbReference type="GO" id="GO:0005886">
    <property type="term" value="C:plasma membrane"/>
    <property type="evidence" value="ECO:0007669"/>
    <property type="project" value="TreeGrafter"/>
</dbReference>
<name>A0A409XUI4_PSICY</name>
<feature type="transmembrane region" description="Helical" evidence="11">
    <location>
        <begin position="36"/>
        <end position="58"/>
    </location>
</feature>
<dbReference type="GO" id="GO:0000750">
    <property type="term" value="P:pheromone-dependent signal transduction involved in conjugation with cellular fusion"/>
    <property type="evidence" value="ECO:0007669"/>
    <property type="project" value="TreeGrafter"/>
</dbReference>
<keyword evidence="13" id="KW-1185">Reference proteome</keyword>
<keyword evidence="3" id="KW-0589">Pheromone response</keyword>
<dbReference type="PRINTS" id="PR00901">
    <property type="entry name" value="PHEROMONEBAR"/>
</dbReference>
<evidence type="ECO:0000256" key="6">
    <source>
        <dbReference type="ARBA" id="ARBA00023040"/>
    </source>
</evidence>
<accession>A0A409XUI4</accession>
<evidence type="ECO:0000256" key="1">
    <source>
        <dbReference type="ARBA" id="ARBA00004141"/>
    </source>
</evidence>
<dbReference type="PANTHER" id="PTHR28097:SF1">
    <property type="entry name" value="PHEROMONE A FACTOR RECEPTOR"/>
    <property type="match status" value="1"/>
</dbReference>
<feature type="transmembrane region" description="Helical" evidence="11">
    <location>
        <begin position="540"/>
        <end position="561"/>
    </location>
</feature>
<evidence type="ECO:0000256" key="4">
    <source>
        <dbReference type="ARBA" id="ARBA00022692"/>
    </source>
</evidence>
<gene>
    <name evidence="12" type="ORF">CVT25_000685</name>
</gene>
<evidence type="ECO:0000256" key="7">
    <source>
        <dbReference type="ARBA" id="ARBA00023136"/>
    </source>
</evidence>
<comment type="subcellular location">
    <subcellularLocation>
        <location evidence="1">Membrane</location>
        <topology evidence="1">Multi-pass membrane protein</topology>
    </subcellularLocation>
</comment>
<dbReference type="InterPro" id="IPR000481">
    <property type="entry name" value="GPCR_Pheromne_B_alpha_rcpt"/>
</dbReference>
<evidence type="ECO:0000256" key="3">
    <source>
        <dbReference type="ARBA" id="ARBA00022507"/>
    </source>
</evidence>
<feature type="transmembrane region" description="Helical" evidence="11">
    <location>
        <begin position="6"/>
        <end position="24"/>
    </location>
</feature>
<proteinExistence type="inferred from homology"/>
<dbReference type="CDD" id="cd14966">
    <property type="entry name" value="7tmD_STE3"/>
    <property type="match status" value="2"/>
</dbReference>
<keyword evidence="4 11" id="KW-0812">Transmembrane</keyword>
<evidence type="ECO:0000256" key="9">
    <source>
        <dbReference type="ARBA" id="ARBA00023224"/>
    </source>
</evidence>
<evidence type="ECO:0000256" key="10">
    <source>
        <dbReference type="SAM" id="MobiDB-lite"/>
    </source>
</evidence>
<dbReference type="PRINTS" id="PR00899">
    <property type="entry name" value="GPCRSTE3"/>
</dbReference>
<dbReference type="EMBL" id="NHYD01000369">
    <property type="protein sequence ID" value="PPQ94357.1"/>
    <property type="molecule type" value="Genomic_DNA"/>
</dbReference>
<dbReference type="InterPro" id="IPR001499">
    <property type="entry name" value="GPCR_STE3"/>
</dbReference>
<comment type="similarity">
    <text evidence="2">Belongs to the G-protein coupled receptor 4 family.</text>
</comment>
<feature type="transmembrane region" description="Helical" evidence="11">
    <location>
        <begin position="150"/>
        <end position="176"/>
    </location>
</feature>
<feature type="transmembrane region" description="Helical" evidence="11">
    <location>
        <begin position="266"/>
        <end position="285"/>
    </location>
</feature>
<feature type="transmembrane region" description="Helical" evidence="11">
    <location>
        <begin position="213"/>
        <end position="233"/>
    </location>
</feature>
<dbReference type="GO" id="GO:0004934">
    <property type="term" value="F:mating-type alpha-factor pheromone receptor activity"/>
    <property type="evidence" value="ECO:0007669"/>
    <property type="project" value="InterPro"/>
</dbReference>
<dbReference type="OrthoDB" id="2874149at2759"/>
<feature type="compositionally biased region" description="Low complexity" evidence="10">
    <location>
        <begin position="362"/>
        <end position="374"/>
    </location>
</feature>
<feature type="transmembrane region" description="Helical" evidence="11">
    <location>
        <begin position="699"/>
        <end position="718"/>
    </location>
</feature>
<dbReference type="Proteomes" id="UP000283269">
    <property type="component" value="Unassembled WGS sequence"/>
</dbReference>
<comment type="caution">
    <text evidence="12">The sequence shown here is derived from an EMBL/GenBank/DDBJ whole genome shotgun (WGS) entry which is preliminary data.</text>
</comment>
<dbReference type="PANTHER" id="PTHR28097">
    <property type="entry name" value="PHEROMONE A FACTOR RECEPTOR"/>
    <property type="match status" value="1"/>
</dbReference>